<keyword evidence="5 7" id="KW-0472">Membrane</keyword>
<dbReference type="Pfam" id="PF08395">
    <property type="entry name" value="7tm_7"/>
    <property type="match status" value="1"/>
</dbReference>
<feature type="transmembrane region" description="Helical" evidence="7">
    <location>
        <begin position="145"/>
        <end position="167"/>
    </location>
</feature>
<dbReference type="GO" id="GO:0007635">
    <property type="term" value="P:chemosensory behavior"/>
    <property type="evidence" value="ECO:0007669"/>
    <property type="project" value="TreeGrafter"/>
</dbReference>
<evidence type="ECO:0000256" key="3">
    <source>
        <dbReference type="ARBA" id="ARBA00022692"/>
    </source>
</evidence>
<evidence type="ECO:0000256" key="6">
    <source>
        <dbReference type="ARBA" id="ARBA00023170"/>
    </source>
</evidence>
<feature type="transmembrane region" description="Helical" evidence="7">
    <location>
        <begin position="248"/>
        <end position="270"/>
    </location>
</feature>
<dbReference type="PANTHER" id="PTHR21143:SF133">
    <property type="entry name" value="GUSTATORY AND PHEROMONE RECEPTOR 32A-RELATED"/>
    <property type="match status" value="1"/>
</dbReference>
<comment type="caution">
    <text evidence="8">The sequence shown here is derived from an EMBL/GenBank/DDBJ whole genome shotgun (WGS) entry which is preliminary data.</text>
</comment>
<dbReference type="GO" id="GO:0008049">
    <property type="term" value="P:male courtship behavior"/>
    <property type="evidence" value="ECO:0007669"/>
    <property type="project" value="TreeGrafter"/>
</dbReference>
<name>A0AAD5PYW8_9CRUS</name>
<dbReference type="GO" id="GO:0030425">
    <property type="term" value="C:dendrite"/>
    <property type="evidence" value="ECO:0007669"/>
    <property type="project" value="TreeGrafter"/>
</dbReference>
<dbReference type="Proteomes" id="UP000820818">
    <property type="component" value="Linkage Group LG2"/>
</dbReference>
<dbReference type="GO" id="GO:0050909">
    <property type="term" value="P:sensory perception of taste"/>
    <property type="evidence" value="ECO:0007669"/>
    <property type="project" value="InterPro"/>
</dbReference>
<gene>
    <name evidence="8" type="ORF">GHT06_010283</name>
</gene>
<organism evidence="8 9">
    <name type="scientific">Daphnia sinensis</name>
    <dbReference type="NCBI Taxonomy" id="1820382"/>
    <lineage>
        <taxon>Eukaryota</taxon>
        <taxon>Metazoa</taxon>
        <taxon>Ecdysozoa</taxon>
        <taxon>Arthropoda</taxon>
        <taxon>Crustacea</taxon>
        <taxon>Branchiopoda</taxon>
        <taxon>Diplostraca</taxon>
        <taxon>Cladocera</taxon>
        <taxon>Anomopoda</taxon>
        <taxon>Daphniidae</taxon>
        <taxon>Daphnia</taxon>
        <taxon>Daphnia similis group</taxon>
    </lineage>
</organism>
<dbReference type="PANTHER" id="PTHR21143">
    <property type="entry name" value="INVERTEBRATE GUSTATORY RECEPTOR"/>
    <property type="match status" value="1"/>
</dbReference>
<dbReference type="EMBL" id="WJBH02000002">
    <property type="protein sequence ID" value="KAI9562828.1"/>
    <property type="molecule type" value="Genomic_DNA"/>
</dbReference>
<evidence type="ECO:0000313" key="9">
    <source>
        <dbReference type="Proteomes" id="UP000820818"/>
    </source>
</evidence>
<keyword evidence="2" id="KW-1003">Cell membrane</keyword>
<feature type="transmembrane region" description="Helical" evidence="7">
    <location>
        <begin position="97"/>
        <end position="115"/>
    </location>
</feature>
<dbReference type="AlphaFoldDB" id="A0AAD5PYW8"/>
<feature type="transmembrane region" description="Helical" evidence="7">
    <location>
        <begin position="179"/>
        <end position="203"/>
    </location>
</feature>
<dbReference type="GO" id="GO:0005886">
    <property type="term" value="C:plasma membrane"/>
    <property type="evidence" value="ECO:0007669"/>
    <property type="project" value="UniProtKB-SubCell"/>
</dbReference>
<reference evidence="8 9" key="1">
    <citation type="submission" date="2022-05" db="EMBL/GenBank/DDBJ databases">
        <title>A multi-omics perspective on studying reproductive biology in Daphnia sinensis.</title>
        <authorList>
            <person name="Jia J."/>
        </authorList>
    </citation>
    <scope>NUCLEOTIDE SEQUENCE [LARGE SCALE GENOMIC DNA]</scope>
    <source>
        <strain evidence="8 9">WSL</strain>
    </source>
</reference>
<protein>
    <recommendedName>
        <fullName evidence="10">Gustatory receptor</fullName>
    </recommendedName>
</protein>
<keyword evidence="9" id="KW-1185">Reference proteome</keyword>
<comment type="subcellular location">
    <subcellularLocation>
        <location evidence="1">Cell membrane</location>
        <topology evidence="1">Multi-pass membrane protein</topology>
    </subcellularLocation>
</comment>
<evidence type="ECO:0000256" key="5">
    <source>
        <dbReference type="ARBA" id="ARBA00023136"/>
    </source>
</evidence>
<evidence type="ECO:0000256" key="1">
    <source>
        <dbReference type="ARBA" id="ARBA00004651"/>
    </source>
</evidence>
<accession>A0AAD5PYW8</accession>
<keyword evidence="4 7" id="KW-1133">Transmembrane helix</keyword>
<dbReference type="InterPro" id="IPR013604">
    <property type="entry name" value="7TM_chemorcpt"/>
</dbReference>
<dbReference type="GO" id="GO:0030424">
    <property type="term" value="C:axon"/>
    <property type="evidence" value="ECO:0007669"/>
    <property type="project" value="TreeGrafter"/>
</dbReference>
<evidence type="ECO:0000256" key="2">
    <source>
        <dbReference type="ARBA" id="ARBA00022475"/>
    </source>
</evidence>
<keyword evidence="6" id="KW-0675">Receptor</keyword>
<evidence type="ECO:0000256" key="4">
    <source>
        <dbReference type="ARBA" id="ARBA00022989"/>
    </source>
</evidence>
<keyword evidence="3 7" id="KW-0812">Transmembrane</keyword>
<proteinExistence type="predicted"/>
<evidence type="ECO:0000313" key="8">
    <source>
        <dbReference type="EMBL" id="KAI9562828.1"/>
    </source>
</evidence>
<evidence type="ECO:0000256" key="7">
    <source>
        <dbReference type="SAM" id="Phobius"/>
    </source>
</evidence>
<evidence type="ECO:0008006" key="10">
    <source>
        <dbReference type="Google" id="ProtNLM"/>
    </source>
</evidence>
<sequence length="393" mass="45416">MARTIVCKVTPVVSARRDISWCFQPIFVWMRVLGIDLNPKNHKAISIYGFLMLLVGTGAQFDNASVISWKLSLPKNDTNALNISTSKTNNWNIEVDYFNHICLMVLVSPTVFYVARNQWQLLWRLIVDFDSNYCQLDHNQLRKKLSIGVVTLLLEISATLHALYLVFPDFRREFIMRKFLTVFAFFAKILPISSLLWYCYVAWISSLFYEAIQRDIDRTCKVRKEDLRRWKCSLVLAGEVVDGINECFGLILLISVTHFVVDFIVNTFYLVNNVTITNQFRLVIALANMLRKLTMLWFITCTPTEILQKASNVAYSLRKVNCLGMDLQNQVSFLALDILQSLPRISALGYFDINFELLPKMIGTTLTYVIILYQFHSSEKFDVNQPMELTTSI</sequence>
<dbReference type="GO" id="GO:0043025">
    <property type="term" value="C:neuronal cell body"/>
    <property type="evidence" value="ECO:0007669"/>
    <property type="project" value="TreeGrafter"/>
</dbReference>